<evidence type="ECO:0000313" key="9">
    <source>
        <dbReference type="Proteomes" id="UP000050454"/>
    </source>
</evidence>
<dbReference type="EMBL" id="LGTQ01000005">
    <property type="protein sequence ID" value="KPM50014.1"/>
    <property type="molecule type" value="Genomic_DNA"/>
</dbReference>
<gene>
    <name evidence="8" type="ORF">AFM12_05540</name>
</gene>
<protein>
    <recommendedName>
        <fullName evidence="10">TonB-dependent receptor</fullName>
    </recommendedName>
</protein>
<dbReference type="AlphaFoldDB" id="A0A0P7C6P8"/>
<dbReference type="Pfam" id="PF07715">
    <property type="entry name" value="Plug"/>
    <property type="match status" value="1"/>
</dbReference>
<evidence type="ECO:0000256" key="5">
    <source>
        <dbReference type="SAM" id="SignalP"/>
    </source>
</evidence>
<dbReference type="GO" id="GO:0009279">
    <property type="term" value="C:cell outer membrane"/>
    <property type="evidence" value="ECO:0007669"/>
    <property type="project" value="UniProtKB-SubCell"/>
</dbReference>
<feature type="signal peptide" evidence="5">
    <location>
        <begin position="1"/>
        <end position="25"/>
    </location>
</feature>
<dbReference type="Pfam" id="PF13715">
    <property type="entry name" value="CarbopepD_reg_2"/>
    <property type="match status" value="1"/>
</dbReference>
<dbReference type="InterPro" id="IPR008969">
    <property type="entry name" value="CarboxyPept-like_regulatory"/>
</dbReference>
<comment type="similarity">
    <text evidence="4">Belongs to the TonB-dependent receptor family.</text>
</comment>
<evidence type="ECO:0000256" key="1">
    <source>
        <dbReference type="ARBA" id="ARBA00004442"/>
    </source>
</evidence>
<keyword evidence="4" id="KW-0798">TonB box</keyword>
<sequence>MKSVKSFFSVLILLLGSFCTVSAVAQVGTIRGTIIDNSNGETLPFATVFVKEVQKGVNTDLDGVYSVDLAPGTYTLEVTYVGYNNLTVQDVIIKDGEVNVLDIKMGNDAQVLQEVVVKATIVKNSESAILTMQRKSPNMMDGISKETFRRIGDNDAGGAIKRVTGVSVEGGKYVFVRGLGDRYTKTILNGLDIPGLDPDRNTIQMDLFPTNIIDNMTVTKTASPNLSGDFTGGIVDITTKDFPLEKSFNVSVGGSYNPSMHFNNNYIQGSKSSTDWLGFDNGLRSLPIDSRQVVPSIAKRDASLTTLTERFTPDLGVLSGQSPMNFNASISTGNQVNLKKMTIGYNLAANYRNDTEFYEEVQYNAFIKGFDPNTDFEFERNQAQYGSLGKNNVLASGLAGVAVKFNRHKIALNALRIQNGESTAGKFTQETFIFNSSTLVQDNQEYSERSISNLNLKGEHSFGQADNFRIDWSLSPTISQIQDKDVRVTPFRLDEGAYSIEPSEGAQPKRLFRSLKEIDYSGRLDFTKKFVTNYGDSKLKFGVANTLKNRNYEILQYVFNIRGQNQFDINGDANALLQPQNIWNKETNMGVYVVGNFEPANTYDATQNIAAAYVMNEISLTEKLKAIYGLRVEKFDHYYTGQTNLGDEILDNEKINESLDFLPSANFVYALKEKTNLRLAVARTLARPSFKEASISQIYDALSDRTFIGNRNLVTTKIMNYDLRLEKFMDKGQMVSVSGFYKTFKDPIEVVAYSQAAPNNVQPRNVGMAQVLGGEFELRQNLGLKVANEMPLSVGANLTVVYSQVEMNPNEYESRLENARLDEQVKNTRQLQGQSPFIVNGYISYNQQESGIEANLSYNVQGKRLSVVGIGRNPDVFEMPFNSLNFKTTKRFGKAQKGSVSFSANNILNAKRQRFYEGFNAASQVYDLFKPGRSMGLSLGYSL</sequence>
<dbReference type="Proteomes" id="UP000050454">
    <property type="component" value="Unassembled WGS sequence"/>
</dbReference>
<dbReference type="InterPro" id="IPR036942">
    <property type="entry name" value="Beta-barrel_TonB_sf"/>
</dbReference>
<reference evidence="8 9" key="1">
    <citation type="submission" date="2015-07" db="EMBL/GenBank/DDBJ databases">
        <title>The draft genome sequence of Leadbetterella sp. JN14-9.</title>
        <authorList>
            <person name="Liu Y."/>
            <person name="Du J."/>
            <person name="Shao Z."/>
        </authorList>
    </citation>
    <scope>NUCLEOTIDE SEQUENCE [LARGE SCALE GENOMIC DNA]</scope>
    <source>
        <strain evidence="8 9">JN14-9</strain>
    </source>
</reference>
<dbReference type="Pfam" id="PF00593">
    <property type="entry name" value="TonB_dep_Rec_b-barrel"/>
    <property type="match status" value="1"/>
</dbReference>
<name>A0A0P7C6P8_9BACT</name>
<feature type="domain" description="TonB-dependent receptor plug" evidence="7">
    <location>
        <begin position="133"/>
        <end position="233"/>
    </location>
</feature>
<dbReference type="InterPro" id="IPR000531">
    <property type="entry name" value="Beta-barrel_TonB"/>
</dbReference>
<dbReference type="Gene3D" id="2.60.40.1120">
    <property type="entry name" value="Carboxypeptidase-like, regulatory domain"/>
    <property type="match status" value="1"/>
</dbReference>
<organism evidence="8 9">
    <name type="scientific">Jiulongibacter sediminis</name>
    <dbReference type="NCBI Taxonomy" id="1605367"/>
    <lineage>
        <taxon>Bacteria</taxon>
        <taxon>Pseudomonadati</taxon>
        <taxon>Bacteroidota</taxon>
        <taxon>Cytophagia</taxon>
        <taxon>Cytophagales</taxon>
        <taxon>Leadbetterellaceae</taxon>
        <taxon>Jiulongibacter</taxon>
    </lineage>
</organism>
<evidence type="ECO:0000259" key="7">
    <source>
        <dbReference type="Pfam" id="PF07715"/>
    </source>
</evidence>
<dbReference type="OrthoDB" id="9768470at2"/>
<evidence type="ECO:0000256" key="2">
    <source>
        <dbReference type="ARBA" id="ARBA00023136"/>
    </source>
</evidence>
<keyword evidence="9" id="KW-1185">Reference proteome</keyword>
<feature type="chain" id="PRO_5006136653" description="TonB-dependent receptor" evidence="5">
    <location>
        <begin position="26"/>
        <end position="943"/>
    </location>
</feature>
<dbReference type="InterPro" id="IPR012910">
    <property type="entry name" value="Plug_dom"/>
</dbReference>
<dbReference type="Gene3D" id="2.40.170.20">
    <property type="entry name" value="TonB-dependent receptor, beta-barrel domain"/>
    <property type="match status" value="1"/>
</dbReference>
<proteinExistence type="inferred from homology"/>
<dbReference type="PATRIC" id="fig|1605367.3.peg.2466"/>
<evidence type="ECO:0008006" key="10">
    <source>
        <dbReference type="Google" id="ProtNLM"/>
    </source>
</evidence>
<evidence type="ECO:0000313" key="8">
    <source>
        <dbReference type="EMBL" id="KPM50014.1"/>
    </source>
</evidence>
<keyword evidence="2 4" id="KW-0472">Membrane</keyword>
<evidence type="ECO:0000259" key="6">
    <source>
        <dbReference type="Pfam" id="PF00593"/>
    </source>
</evidence>
<dbReference type="PANTHER" id="PTHR40980:SF5">
    <property type="entry name" value="TONB-DEPENDENT RECEPTOR"/>
    <property type="match status" value="1"/>
</dbReference>
<evidence type="ECO:0000256" key="4">
    <source>
        <dbReference type="RuleBase" id="RU003357"/>
    </source>
</evidence>
<comment type="subcellular location">
    <subcellularLocation>
        <location evidence="1 4">Cell outer membrane</location>
    </subcellularLocation>
</comment>
<dbReference type="PANTHER" id="PTHR40980">
    <property type="entry name" value="PLUG DOMAIN-CONTAINING PROTEIN"/>
    <property type="match status" value="1"/>
</dbReference>
<comment type="caution">
    <text evidence="8">The sequence shown here is derived from an EMBL/GenBank/DDBJ whole genome shotgun (WGS) entry which is preliminary data.</text>
</comment>
<dbReference type="STRING" id="1605367.AFM12_05540"/>
<dbReference type="SUPFAM" id="SSF56935">
    <property type="entry name" value="Porins"/>
    <property type="match status" value="1"/>
</dbReference>
<evidence type="ECO:0000256" key="3">
    <source>
        <dbReference type="ARBA" id="ARBA00023237"/>
    </source>
</evidence>
<dbReference type="SUPFAM" id="SSF49464">
    <property type="entry name" value="Carboxypeptidase regulatory domain-like"/>
    <property type="match status" value="1"/>
</dbReference>
<accession>A0A0P7C6P8</accession>
<keyword evidence="3" id="KW-0998">Cell outer membrane</keyword>
<dbReference type="Gene3D" id="2.170.130.10">
    <property type="entry name" value="TonB-dependent receptor, plug domain"/>
    <property type="match status" value="1"/>
</dbReference>
<dbReference type="InterPro" id="IPR037066">
    <property type="entry name" value="Plug_dom_sf"/>
</dbReference>
<feature type="domain" description="TonB-dependent receptor-like beta-barrel" evidence="6">
    <location>
        <begin position="446"/>
        <end position="906"/>
    </location>
</feature>
<keyword evidence="5" id="KW-0732">Signal</keyword>
<dbReference type="RefSeq" id="WP_055144782.1">
    <property type="nucleotide sequence ID" value="NZ_JXSZ01000005.1"/>
</dbReference>